<evidence type="ECO:0000313" key="2">
    <source>
        <dbReference type="EMBL" id="SON50007.1"/>
    </source>
</evidence>
<dbReference type="AlphaFoldDB" id="A0A2N8ZDL0"/>
<reference evidence="2 3" key="1">
    <citation type="submission" date="2017-10" db="EMBL/GenBank/DDBJ databases">
        <authorList>
            <person name="Banno H."/>
            <person name="Chua N.-H."/>
        </authorList>
    </citation>
    <scope>NUCLEOTIDE SEQUENCE [LARGE SCALE GENOMIC DNA]</scope>
    <source>
        <strain evidence="2">Vibrio tapetis CECT4600</strain>
    </source>
</reference>
<dbReference type="SUPFAM" id="SSF56935">
    <property type="entry name" value="Porins"/>
    <property type="match status" value="1"/>
</dbReference>
<protein>
    <recommendedName>
        <fullName evidence="4">Porin domain-containing protein</fullName>
    </recommendedName>
</protein>
<feature type="chain" id="PRO_5014737772" description="Porin domain-containing protein" evidence="1">
    <location>
        <begin position="20"/>
        <end position="346"/>
    </location>
</feature>
<feature type="signal peptide" evidence="1">
    <location>
        <begin position="1"/>
        <end position="19"/>
    </location>
</feature>
<evidence type="ECO:0008006" key="4">
    <source>
        <dbReference type="Google" id="ProtNLM"/>
    </source>
</evidence>
<evidence type="ECO:0000256" key="1">
    <source>
        <dbReference type="SAM" id="SignalP"/>
    </source>
</evidence>
<dbReference type="RefSeq" id="WP_102522578.1">
    <property type="nucleotide sequence ID" value="NZ_LT960611.1"/>
</dbReference>
<dbReference type="EMBL" id="LT960611">
    <property type="protein sequence ID" value="SON50007.1"/>
    <property type="molecule type" value="Genomic_DNA"/>
</dbReference>
<dbReference type="InterPro" id="IPR023614">
    <property type="entry name" value="Porin_dom_sf"/>
</dbReference>
<dbReference type="Proteomes" id="UP000235828">
    <property type="component" value="Chromosome A"/>
</dbReference>
<evidence type="ECO:0000313" key="3">
    <source>
        <dbReference type="Proteomes" id="UP000235828"/>
    </source>
</evidence>
<accession>A0A2N8ZDL0</accession>
<keyword evidence="3" id="KW-1185">Reference proteome</keyword>
<proteinExistence type="predicted"/>
<dbReference type="OrthoDB" id="197869at2"/>
<dbReference type="Gene3D" id="2.40.160.10">
    <property type="entry name" value="Porin"/>
    <property type="match status" value="1"/>
</dbReference>
<dbReference type="KEGG" id="vta:A2028"/>
<sequence length="346" mass="39579">MKLRYLSFAVMTASLPTHAAIELADGLTLSGFGSTSITRSDNENALFVNRQIGDSTCYDCDTIFGLQVDYNATDELRFSTQVVKRPQDEWSEPELEWLYASYEYNNLTGHIGRQRLPLFLASEYYFVGHAYLWARPPQDVYDSILGFTSYDGISIDWQTFLSDSLELIVTPFYGISSVETIPYGLVQLELESDYSVGLAIDLTGVDFRVHSAIMHNQYQIQKRPTEQLTIYTLGGTYSLQQWQIIAEIEHDDQQTAWNTSLAYHYDDWSPYITYGESHHRRKANNTIIGIRHYLTPQVSINAEWQTVRMTQEAYQDGHNGHFGFPPIYSGSDKDASLYTVMANFVF</sequence>
<name>A0A2N8ZDL0_9VIBR</name>
<gene>
    <name evidence="2" type="ORF">VTAP4600_A2028</name>
</gene>
<organism evidence="2 3">
    <name type="scientific">Vibrio tapetis subsp. tapetis</name>
    <dbReference type="NCBI Taxonomy" id="1671868"/>
    <lineage>
        <taxon>Bacteria</taxon>
        <taxon>Pseudomonadati</taxon>
        <taxon>Pseudomonadota</taxon>
        <taxon>Gammaproteobacteria</taxon>
        <taxon>Vibrionales</taxon>
        <taxon>Vibrionaceae</taxon>
        <taxon>Vibrio</taxon>
    </lineage>
</organism>
<keyword evidence="1" id="KW-0732">Signal</keyword>